<dbReference type="EMBL" id="CM045763">
    <property type="protein sequence ID" value="KAI8024515.1"/>
    <property type="molecule type" value="Genomic_DNA"/>
</dbReference>
<keyword evidence="2" id="KW-1185">Reference proteome</keyword>
<proteinExistence type="predicted"/>
<dbReference type="Proteomes" id="UP001060215">
    <property type="component" value="Chromosome 6"/>
</dbReference>
<comment type="caution">
    <text evidence="1">The sequence shown here is derived from an EMBL/GenBank/DDBJ whole genome shotgun (WGS) entry which is preliminary data.</text>
</comment>
<reference evidence="1 2" key="1">
    <citation type="journal article" date="2022" name="Plant J.">
        <title>Chromosome-level genome of Camellia lanceoleosa provides a valuable resource for understanding genome evolution and self-incompatibility.</title>
        <authorList>
            <person name="Gong W."/>
            <person name="Xiao S."/>
            <person name="Wang L."/>
            <person name="Liao Z."/>
            <person name="Chang Y."/>
            <person name="Mo W."/>
            <person name="Hu G."/>
            <person name="Li W."/>
            <person name="Zhao G."/>
            <person name="Zhu H."/>
            <person name="Hu X."/>
            <person name="Ji K."/>
            <person name="Xiang X."/>
            <person name="Song Q."/>
            <person name="Yuan D."/>
            <person name="Jin S."/>
            <person name="Zhang L."/>
        </authorList>
    </citation>
    <scope>NUCLEOTIDE SEQUENCE [LARGE SCALE GENOMIC DNA]</scope>
    <source>
        <strain evidence="1">SQ_2022a</strain>
    </source>
</reference>
<name>A0ACC0IGE6_9ERIC</name>
<protein>
    <submittedName>
        <fullName evidence="1">Protein NPG1</fullName>
    </submittedName>
</protein>
<organism evidence="1 2">
    <name type="scientific">Camellia lanceoleosa</name>
    <dbReference type="NCBI Taxonomy" id="1840588"/>
    <lineage>
        <taxon>Eukaryota</taxon>
        <taxon>Viridiplantae</taxon>
        <taxon>Streptophyta</taxon>
        <taxon>Embryophyta</taxon>
        <taxon>Tracheophyta</taxon>
        <taxon>Spermatophyta</taxon>
        <taxon>Magnoliopsida</taxon>
        <taxon>eudicotyledons</taxon>
        <taxon>Gunneridae</taxon>
        <taxon>Pentapetalae</taxon>
        <taxon>asterids</taxon>
        <taxon>Ericales</taxon>
        <taxon>Theaceae</taxon>
        <taxon>Camellia</taxon>
    </lineage>
</organism>
<evidence type="ECO:0000313" key="1">
    <source>
        <dbReference type="EMBL" id="KAI8024515.1"/>
    </source>
</evidence>
<accession>A0ACC0IGE6</accession>
<gene>
    <name evidence="1" type="ORF">LOK49_LG03G01188</name>
</gene>
<sequence length="683" mass="75949">MEEVREVCGNGLCMKTTQLEAKLDQGNIHEAESSLREGLSLNFEEARALLGRLEYQRGNVEGSLRVFDGIDLQAAIQRLQPLAQRQPLKKGCLRTDSTHTISQHAASLVLEAIYLKAKSLQKLEAANECKSVLDAVEKIFYHGIPDVLVDNKLQETVSHAVELLPELWKQAGCDHEAMSAYRRALLSQWNLENDCCARIQKGFAVFLLYGGVEAGPPSLAVQIDGSYVPRNNLEEAILLLMILMRKSYLGKIEWDPSVVEHLTFAVSLCSQTSVLAKQLEKAMPGVFHRVDRWKVMAFCYSGAGLNKVALNLLRKSLHNHEKPDDLTCLLLAAKICSEDTLLAVEGMGYAQRAIVNALGVNEHLKGVGLRMLGLCLGKQSKVSSSNFERSHLQSEALKSLDGAIDLECNNSELIFELGVHYAEHRNLNAALHYSKQFIDATGGSILKGWRLLALVLSAQQRFSEAEVVTDAALDETSKWEQGPLLRMKAKLKIAQSLPMDAIETYRYLLALVQAQRKSFGPLRSLPQIEDDKVNDFEVWHGLANLYSSLSRWKDAEICLEKARALFEYSAEMMHTEGIICEERGQIHKALAAYIRALLLEPGNVPCKVSIGAVLSKMGSKVLPVARSILSDALRIQPTNHMSWYYLGLVHRDDGWIGDAIDCFQAVSMLNESDPIESFSSMFN</sequence>
<evidence type="ECO:0000313" key="2">
    <source>
        <dbReference type="Proteomes" id="UP001060215"/>
    </source>
</evidence>